<sequence length="260" mass="28203">MGDSTVKLAVLIDADNAQASAVGLLLAEVAKYGTASVKRAYGDWTTMGLKGWKDQLLRQSIQPIQQFAYTQGKNSTDSAMIIDAMDLLYTGKFDGFCIVSSDSDFTRLAARIRESGLIVYGFGERKTPEPFVASCDKFIYIENLSVGKAQTSDDSAAAGVASPARKTHNAPVPATIDSRVIAQLRVVVRDVAGEDGWASLAQVGLLITKRFPDFDSRNYGFLKLRELIVATNKFETKQVIPGEGKPPVAYARDTSYISNT</sequence>
<dbReference type="Pfam" id="PF01936">
    <property type="entry name" value="NYN"/>
    <property type="match status" value="1"/>
</dbReference>
<dbReference type="PANTHER" id="PTHR35811:SF1">
    <property type="entry name" value="HTH OST-TYPE DOMAIN-CONTAINING PROTEIN"/>
    <property type="match status" value="1"/>
</dbReference>
<dbReference type="InterPro" id="IPR025605">
    <property type="entry name" value="OST-HTH/LOTUS_dom"/>
</dbReference>
<name>A0ABR2JFJ9_9PEZI</name>
<dbReference type="InterPro" id="IPR041966">
    <property type="entry name" value="LOTUS-like"/>
</dbReference>
<protein>
    <submittedName>
        <fullName evidence="2">NYN domain-containing protein</fullName>
    </submittedName>
</protein>
<reference evidence="2 3" key="1">
    <citation type="journal article" date="2024" name="IMA Fungus">
        <title>Apiospora arundinis, a panoply of carbohydrate-active enzymes and secondary metabolites.</title>
        <authorList>
            <person name="Sorensen T."/>
            <person name="Petersen C."/>
            <person name="Muurmann A.T."/>
            <person name="Christiansen J.V."/>
            <person name="Brundto M.L."/>
            <person name="Overgaard C.K."/>
            <person name="Boysen A.T."/>
            <person name="Wollenberg R.D."/>
            <person name="Larsen T.O."/>
            <person name="Sorensen J.L."/>
            <person name="Nielsen K.L."/>
            <person name="Sondergaard T.E."/>
        </authorList>
    </citation>
    <scope>NUCLEOTIDE SEQUENCE [LARGE SCALE GENOMIC DNA]</scope>
    <source>
        <strain evidence="2 3">AAU 773</strain>
    </source>
</reference>
<dbReference type="EMBL" id="JAPCWZ010000002">
    <property type="protein sequence ID" value="KAK8876721.1"/>
    <property type="molecule type" value="Genomic_DNA"/>
</dbReference>
<dbReference type="CDD" id="cd11297">
    <property type="entry name" value="PIN_LabA-like_N_1"/>
    <property type="match status" value="1"/>
</dbReference>
<evidence type="ECO:0000313" key="3">
    <source>
        <dbReference type="Proteomes" id="UP001390339"/>
    </source>
</evidence>
<dbReference type="InterPro" id="IPR021139">
    <property type="entry name" value="NYN"/>
</dbReference>
<dbReference type="Gene3D" id="3.30.420.610">
    <property type="entry name" value="LOTUS domain-like"/>
    <property type="match status" value="1"/>
</dbReference>
<evidence type="ECO:0000313" key="2">
    <source>
        <dbReference type="EMBL" id="KAK8876721.1"/>
    </source>
</evidence>
<dbReference type="CDD" id="cd10146">
    <property type="entry name" value="LabA_like_C"/>
    <property type="match status" value="1"/>
</dbReference>
<keyword evidence="3" id="KW-1185">Reference proteome</keyword>
<dbReference type="PANTHER" id="PTHR35811">
    <property type="entry name" value="SLR1870 PROTEIN"/>
    <property type="match status" value="1"/>
</dbReference>
<dbReference type="Proteomes" id="UP001390339">
    <property type="component" value="Unassembled WGS sequence"/>
</dbReference>
<dbReference type="PROSITE" id="PS51644">
    <property type="entry name" value="HTH_OST"/>
    <property type="match status" value="1"/>
</dbReference>
<feature type="domain" description="HTH OST-type" evidence="1">
    <location>
        <begin position="176"/>
        <end position="253"/>
    </location>
</feature>
<proteinExistence type="predicted"/>
<dbReference type="Gene3D" id="3.40.50.1010">
    <property type="entry name" value="5'-nuclease"/>
    <property type="match status" value="1"/>
</dbReference>
<accession>A0ABR2JFJ9</accession>
<dbReference type="Pfam" id="PF12872">
    <property type="entry name" value="OST-HTH"/>
    <property type="match status" value="1"/>
</dbReference>
<organism evidence="2 3">
    <name type="scientific">Apiospora arundinis</name>
    <dbReference type="NCBI Taxonomy" id="335852"/>
    <lineage>
        <taxon>Eukaryota</taxon>
        <taxon>Fungi</taxon>
        <taxon>Dikarya</taxon>
        <taxon>Ascomycota</taxon>
        <taxon>Pezizomycotina</taxon>
        <taxon>Sordariomycetes</taxon>
        <taxon>Xylariomycetidae</taxon>
        <taxon>Amphisphaeriales</taxon>
        <taxon>Apiosporaceae</taxon>
        <taxon>Apiospora</taxon>
    </lineage>
</organism>
<evidence type="ECO:0000259" key="1">
    <source>
        <dbReference type="PROSITE" id="PS51644"/>
    </source>
</evidence>
<gene>
    <name evidence="2" type="ORF">PGQ11_001667</name>
</gene>
<comment type="caution">
    <text evidence="2">The sequence shown here is derived from an EMBL/GenBank/DDBJ whole genome shotgun (WGS) entry which is preliminary data.</text>
</comment>